<evidence type="ECO:0000313" key="2">
    <source>
        <dbReference type="Proteomes" id="UP000017090"/>
    </source>
</evidence>
<dbReference type="Proteomes" id="UP000017090">
    <property type="component" value="Unassembled WGS sequence"/>
</dbReference>
<sequence>MKGNIDTKICLNFIYNKIFLKALMNQSLFCRTGLKNGESGTSA</sequence>
<dbReference type="EMBL" id="AWXA01000053">
    <property type="protein sequence ID" value="ERT57122.1"/>
    <property type="molecule type" value="Genomic_DNA"/>
</dbReference>
<comment type="caution">
    <text evidence="1">The sequence shown here is derived from an EMBL/GenBank/DDBJ whole genome shotgun (WGS) entry which is preliminary data.</text>
</comment>
<dbReference type="STRING" id="1111454.HMPREF1250_1757"/>
<proteinExistence type="predicted"/>
<organism evidence="1 2">
    <name type="scientific">Megasphaera vaginalis</name>
    <name type="common">ex Srinivasan et al. 2021</name>
    <dbReference type="NCBI Taxonomy" id="1111454"/>
    <lineage>
        <taxon>Bacteria</taxon>
        <taxon>Bacillati</taxon>
        <taxon>Bacillota</taxon>
        <taxon>Negativicutes</taxon>
        <taxon>Veillonellales</taxon>
        <taxon>Veillonellaceae</taxon>
        <taxon>Megasphaera</taxon>
    </lineage>
</organism>
<evidence type="ECO:0000313" key="1">
    <source>
        <dbReference type="EMBL" id="ERT57122.1"/>
    </source>
</evidence>
<reference evidence="1 2" key="1">
    <citation type="submission" date="2013-09" db="EMBL/GenBank/DDBJ databases">
        <authorList>
            <person name="Durkin A.S."/>
            <person name="Haft D.R."/>
            <person name="McCorrison J."/>
            <person name="Torralba M."/>
            <person name="Gillis M."/>
            <person name="Haft D.H."/>
            <person name="Methe B."/>
            <person name="Sutton G."/>
            <person name="Nelson K.E."/>
        </authorList>
    </citation>
    <scope>NUCLEOTIDE SEQUENCE [LARGE SCALE GENOMIC DNA]</scope>
    <source>
        <strain evidence="1 2">BV3C16-1</strain>
    </source>
</reference>
<dbReference type="AlphaFoldDB" id="U7UCG1"/>
<name>U7UCG1_9FIRM</name>
<dbReference type="PATRIC" id="fig|1111454.3.peg.2048"/>
<protein>
    <submittedName>
        <fullName evidence="1">Uncharacterized protein</fullName>
    </submittedName>
</protein>
<keyword evidence="2" id="KW-1185">Reference proteome</keyword>
<accession>U7UCG1</accession>
<gene>
    <name evidence="1" type="ORF">HMPREF1250_1757</name>
</gene>